<dbReference type="GeneID" id="106666585"/>
<dbReference type="OrthoDB" id="19182at2759"/>
<dbReference type="EnsemblMetazoa" id="XM_014393871.2">
    <property type="protein sequence ID" value="XP_014249357.1"/>
    <property type="gene ID" value="LOC106666585"/>
</dbReference>
<dbReference type="RefSeq" id="XP_014249357.1">
    <property type="nucleotide sequence ID" value="XM_014393871.2"/>
</dbReference>
<evidence type="ECO:0000313" key="1">
    <source>
        <dbReference type="EnsemblMetazoa" id="XP_014249357.1"/>
    </source>
</evidence>
<reference evidence="1" key="1">
    <citation type="submission" date="2022-01" db="UniProtKB">
        <authorList>
            <consortium name="EnsemblMetazoa"/>
        </authorList>
    </citation>
    <scope>IDENTIFICATION</scope>
</reference>
<organism evidence="1 2">
    <name type="scientific">Cimex lectularius</name>
    <name type="common">Bed bug</name>
    <name type="synonym">Acanthia lectularia</name>
    <dbReference type="NCBI Taxonomy" id="79782"/>
    <lineage>
        <taxon>Eukaryota</taxon>
        <taxon>Metazoa</taxon>
        <taxon>Ecdysozoa</taxon>
        <taxon>Arthropoda</taxon>
        <taxon>Hexapoda</taxon>
        <taxon>Insecta</taxon>
        <taxon>Pterygota</taxon>
        <taxon>Neoptera</taxon>
        <taxon>Paraneoptera</taxon>
        <taxon>Hemiptera</taxon>
        <taxon>Heteroptera</taxon>
        <taxon>Panheteroptera</taxon>
        <taxon>Cimicomorpha</taxon>
        <taxon>Cimicidae</taxon>
        <taxon>Cimex</taxon>
    </lineage>
</organism>
<dbReference type="Gene3D" id="1.20.1160.20">
    <property type="match status" value="1"/>
</dbReference>
<sequence length="186" mass="21769">MDHHFKQALNSFKIFLLKNGILFRKTKSNYLFTQSLGDLRPSVRPEEANARKLQTPRSLHLIGEFNREIKQPAKRRKIAVAPLMVGDIRADSCDPVVKEKVKKINYAKNFILEMKNTLEEESYAQFDMVIRNFHKDHNLDELISKLAVLFPAEDPYFRDVFRDCSKILCGKNLEAFQKYCDEKYPV</sequence>
<accession>A0A8I6RN31</accession>
<dbReference type="KEGG" id="clec:106666585"/>
<proteinExistence type="predicted"/>
<keyword evidence="2" id="KW-1185">Reference proteome</keyword>
<protein>
    <submittedName>
        <fullName evidence="1">Uncharacterized protein</fullName>
    </submittedName>
</protein>
<dbReference type="AlphaFoldDB" id="A0A8I6RN31"/>
<evidence type="ECO:0000313" key="2">
    <source>
        <dbReference type="Proteomes" id="UP000494040"/>
    </source>
</evidence>
<name>A0A8I6RN31_CIMLE</name>
<dbReference type="Proteomes" id="UP000494040">
    <property type="component" value="Unassembled WGS sequence"/>
</dbReference>